<keyword evidence="2" id="KW-0649">Protein kinase inhibitor</keyword>
<accession>B6K0Y9</accession>
<dbReference type="RefSeq" id="XP_002173903.1">
    <property type="nucleotide sequence ID" value="XM_002173867.1"/>
</dbReference>
<proteinExistence type="predicted"/>
<feature type="compositionally biased region" description="Polar residues" evidence="1">
    <location>
        <begin position="282"/>
        <end position="293"/>
    </location>
</feature>
<dbReference type="Gene3D" id="1.20.1270.60">
    <property type="entry name" value="Arfaptin homology (AH) domain/BAR domain"/>
    <property type="match status" value="2"/>
</dbReference>
<feature type="compositionally biased region" description="Polar residues" evidence="1">
    <location>
        <begin position="14"/>
        <end position="27"/>
    </location>
</feature>
<gene>
    <name evidence="3" type="primary">pil2</name>
    <name evidence="2" type="ORF">SJAG_02707</name>
</gene>
<dbReference type="OrthoDB" id="5599269at2759"/>
<dbReference type="GeneID" id="7051086"/>
<dbReference type="GO" id="GO:0070941">
    <property type="term" value="P:eisosome assembly"/>
    <property type="evidence" value="ECO:0000318"/>
    <property type="project" value="GO_Central"/>
</dbReference>
<dbReference type="GO" id="GO:0008289">
    <property type="term" value="F:lipid binding"/>
    <property type="evidence" value="ECO:0000318"/>
    <property type="project" value="GO_Central"/>
</dbReference>
<dbReference type="Proteomes" id="UP000001744">
    <property type="component" value="Unassembled WGS sequence"/>
</dbReference>
<dbReference type="EMBL" id="KE651166">
    <property type="protein sequence ID" value="EEB07610.1"/>
    <property type="molecule type" value="Genomic_DNA"/>
</dbReference>
<dbReference type="PANTHER" id="PTHR31962">
    <property type="entry name" value="SPHINGOLIPID LONG CHAIN BASE-RESPONSIVE PROTEIN PIL1"/>
    <property type="match status" value="1"/>
</dbReference>
<evidence type="ECO:0000313" key="3">
    <source>
        <dbReference type="JaponicusDB" id="SJAG_02707"/>
    </source>
</evidence>
<evidence type="ECO:0000256" key="1">
    <source>
        <dbReference type="SAM" id="MobiDB-lite"/>
    </source>
</evidence>
<evidence type="ECO:0000313" key="4">
    <source>
        <dbReference type="Proteomes" id="UP000001744"/>
    </source>
</evidence>
<dbReference type="STRING" id="402676.B6K0Y9"/>
<reference evidence="2 4" key="1">
    <citation type="journal article" date="2011" name="Science">
        <title>Comparative functional genomics of the fission yeasts.</title>
        <authorList>
            <person name="Rhind N."/>
            <person name="Chen Z."/>
            <person name="Yassour M."/>
            <person name="Thompson D.A."/>
            <person name="Haas B.J."/>
            <person name="Habib N."/>
            <person name="Wapinski I."/>
            <person name="Roy S."/>
            <person name="Lin M.F."/>
            <person name="Heiman D.I."/>
            <person name="Young S.K."/>
            <person name="Furuya K."/>
            <person name="Guo Y."/>
            <person name="Pidoux A."/>
            <person name="Chen H.M."/>
            <person name="Robbertse B."/>
            <person name="Goldberg J.M."/>
            <person name="Aoki K."/>
            <person name="Bayne E.H."/>
            <person name="Berlin A.M."/>
            <person name="Desjardins C.A."/>
            <person name="Dobbs E."/>
            <person name="Dukaj L."/>
            <person name="Fan L."/>
            <person name="FitzGerald M.G."/>
            <person name="French C."/>
            <person name="Gujja S."/>
            <person name="Hansen K."/>
            <person name="Keifenheim D."/>
            <person name="Levin J.Z."/>
            <person name="Mosher R.A."/>
            <person name="Mueller C.A."/>
            <person name="Pfiffner J."/>
            <person name="Priest M."/>
            <person name="Russ C."/>
            <person name="Smialowska A."/>
            <person name="Swoboda P."/>
            <person name="Sykes S.M."/>
            <person name="Vaughn M."/>
            <person name="Vengrova S."/>
            <person name="Yoder R."/>
            <person name="Zeng Q."/>
            <person name="Allshire R."/>
            <person name="Baulcombe D."/>
            <person name="Birren B.W."/>
            <person name="Brown W."/>
            <person name="Ekwall K."/>
            <person name="Kellis M."/>
            <person name="Leatherwood J."/>
            <person name="Levin H."/>
            <person name="Margalit H."/>
            <person name="Martienssen R."/>
            <person name="Nieduszynski C.A."/>
            <person name="Spatafora J.W."/>
            <person name="Friedman N."/>
            <person name="Dalgaard J.Z."/>
            <person name="Baumann P."/>
            <person name="Niki H."/>
            <person name="Regev A."/>
            <person name="Nusbaum C."/>
        </authorList>
    </citation>
    <scope>NUCLEOTIDE SEQUENCE [LARGE SCALE GENOMIC DNA]</scope>
    <source>
        <strain evidence="4">yFS275 / FY16936</strain>
    </source>
</reference>
<dbReference type="GO" id="GO:0036286">
    <property type="term" value="C:eisosome filament"/>
    <property type="evidence" value="ECO:0000318"/>
    <property type="project" value="GO_Central"/>
</dbReference>
<dbReference type="OMA" id="QWGLEND"/>
<dbReference type="AlphaFoldDB" id="B6K0Y9"/>
<feature type="region of interest" description="Disordered" evidence="1">
    <location>
        <begin position="1"/>
        <end position="31"/>
    </location>
</feature>
<dbReference type="JaponicusDB" id="SJAG_02707">
    <property type="gene designation" value="pil2"/>
</dbReference>
<name>B6K0Y9_SCHJY</name>
<dbReference type="GO" id="GO:0005886">
    <property type="term" value="C:plasma membrane"/>
    <property type="evidence" value="ECO:0000318"/>
    <property type="project" value="GO_Central"/>
</dbReference>
<evidence type="ECO:0000313" key="2">
    <source>
        <dbReference type="EMBL" id="EEB07610.1"/>
    </source>
</evidence>
<feature type="region of interest" description="Disordered" evidence="1">
    <location>
        <begin position="340"/>
        <end position="368"/>
    </location>
</feature>
<dbReference type="HOGENOM" id="CLU_046464_0_1_1"/>
<keyword evidence="4" id="KW-1185">Reference proteome</keyword>
<dbReference type="VEuPathDB" id="FungiDB:SJAG_02707"/>
<dbReference type="Pfam" id="PF13805">
    <property type="entry name" value="Pil1"/>
    <property type="match status" value="2"/>
</dbReference>
<dbReference type="InterPro" id="IPR027267">
    <property type="entry name" value="AH/BAR_dom_sf"/>
</dbReference>
<dbReference type="PANTHER" id="PTHR31962:SF7">
    <property type="entry name" value="SPHINGOLIPID LONG CHAIN BASE-RESPONSIVE PROTEIN PIL2-RELATED"/>
    <property type="match status" value="1"/>
</dbReference>
<dbReference type="GO" id="GO:0006897">
    <property type="term" value="P:endocytosis"/>
    <property type="evidence" value="ECO:0000318"/>
    <property type="project" value="GO_Central"/>
</dbReference>
<feature type="region of interest" description="Disordered" evidence="1">
    <location>
        <begin position="280"/>
        <end position="306"/>
    </location>
</feature>
<dbReference type="eggNOG" id="ENOG502QQ1T">
    <property type="taxonomic scope" value="Eukaryota"/>
</dbReference>
<organism evidence="2 4">
    <name type="scientific">Schizosaccharomyces japonicus (strain yFS275 / FY16936)</name>
    <name type="common">Fission yeast</name>
    <dbReference type="NCBI Taxonomy" id="402676"/>
    <lineage>
        <taxon>Eukaryota</taxon>
        <taxon>Fungi</taxon>
        <taxon>Dikarya</taxon>
        <taxon>Ascomycota</taxon>
        <taxon>Taphrinomycotina</taxon>
        <taxon>Schizosaccharomycetes</taxon>
        <taxon>Schizosaccharomycetales</taxon>
        <taxon>Schizosaccharomycetaceae</taxon>
        <taxon>Schizosaccharomyces</taxon>
    </lineage>
</organism>
<sequence>MHRSYSMRNPRAATGSQLTNPVPQSNLRKGGKKMNLSKTFRTQSVAMFTPEMAKRLAALVKMEKGLLRSQEVVALERKDCARQLSYWGEDCDDDISDVSDKLGVLLYEIGELEETLIDRYDQYRLSLKNIRDIEASHREPDSPKLITLEQELVREEAACLVAEAQLTNITRENFKFAFNLQFDALREHAEKVAMITGYAKNLLDLIDDDPITPGEMRPAYDGYATSKQIILDAEKALASWTSDSTSMHAMIDVDGLPIEPRVPVGYTTMDTTRFDSSAAVPTIQTTNYTSNETTRPRFEETNNAMDTELPRSAYVSHVDPEQHGQVVQTYDIGEEDDMEAESVADNGYSQNTHTRIESENPSMMAAAA</sequence>
<protein>
    <submittedName>
        <fullName evidence="2">Protein kinase inhibitor</fullName>
    </submittedName>
</protein>
<dbReference type="InterPro" id="IPR028245">
    <property type="entry name" value="PIL1/LSP1"/>
</dbReference>